<keyword evidence="3 7" id="KW-0808">Transferase</keyword>
<comment type="pathway">
    <text evidence="7">Protein modification; lipoprotein biosynthesis (diacylglyceryl transfer).</text>
</comment>
<comment type="function">
    <text evidence="7">Catalyzes the transfer of the diacylglyceryl group from phosphatidylglycerol to the sulfhydryl group of the N-terminal cysteine of a prolipoprotein, the first step in the formation of mature lipoproteins.</text>
</comment>
<comment type="similarity">
    <text evidence="1 7">Belongs to the Lgt family.</text>
</comment>
<evidence type="ECO:0000313" key="9">
    <source>
        <dbReference type="Proteomes" id="UP001194714"/>
    </source>
</evidence>
<keyword evidence="4 7" id="KW-0812">Transmembrane</keyword>
<sequence length="280" mass="32082">MDNYFFWDVDPIAFTIPLINRPIAWYGILFAIGFFLGFYLLVSLVRKAQGWDKKEAVRFSEKLTVYVIIGTVVGARLGHILFYENLREYLLHPLDILKTWEGGLASHGGVVGIFIALTVFYFRQRKVSILRTVDLIVVPALLVGTLIRLGNFVNQEVLGTVTTVPWAVVFGHPIDGSLPTPRHPAQLYEALFYFAMFLTFWKLFPRMIAQTGRLAGLFFVAVFAFRFGVEFLKEEQSHLLGEHLFTMGQWLSIPLVFLGIILLWKERRGEVDQTTFLESR</sequence>
<feature type="transmembrane region" description="Helical" evidence="7">
    <location>
        <begin position="23"/>
        <end position="42"/>
    </location>
</feature>
<dbReference type="EC" id="2.5.1.145" evidence="7"/>
<keyword evidence="2 7" id="KW-1003">Cell membrane</keyword>
<keyword evidence="5 7" id="KW-1133">Transmembrane helix</keyword>
<evidence type="ECO:0000256" key="5">
    <source>
        <dbReference type="ARBA" id="ARBA00022989"/>
    </source>
</evidence>
<comment type="catalytic activity">
    <reaction evidence="7">
        <text>L-cysteinyl-[prolipoprotein] + a 1,2-diacyl-sn-glycero-3-phospho-(1'-sn-glycerol) = an S-1,2-diacyl-sn-glyceryl-L-cysteinyl-[prolipoprotein] + sn-glycerol 1-phosphate + H(+)</text>
        <dbReference type="Rhea" id="RHEA:56712"/>
        <dbReference type="Rhea" id="RHEA-COMP:14679"/>
        <dbReference type="Rhea" id="RHEA-COMP:14680"/>
        <dbReference type="ChEBI" id="CHEBI:15378"/>
        <dbReference type="ChEBI" id="CHEBI:29950"/>
        <dbReference type="ChEBI" id="CHEBI:57685"/>
        <dbReference type="ChEBI" id="CHEBI:64716"/>
        <dbReference type="ChEBI" id="CHEBI:140658"/>
        <dbReference type="EC" id="2.5.1.145"/>
    </reaction>
</comment>
<dbReference type="GO" id="GO:0016757">
    <property type="term" value="F:glycosyltransferase activity"/>
    <property type="evidence" value="ECO:0007669"/>
    <property type="project" value="UniProtKB-KW"/>
</dbReference>
<dbReference type="InterPro" id="IPR001640">
    <property type="entry name" value="Lgt"/>
</dbReference>
<keyword evidence="8" id="KW-0328">Glycosyltransferase</keyword>
<evidence type="ECO:0000256" key="7">
    <source>
        <dbReference type="HAMAP-Rule" id="MF_01147"/>
    </source>
</evidence>
<gene>
    <name evidence="7" type="primary">lgt</name>
    <name evidence="8" type="ORF">NEPTK9_001477</name>
</gene>
<evidence type="ECO:0000256" key="2">
    <source>
        <dbReference type="ARBA" id="ARBA00022475"/>
    </source>
</evidence>
<dbReference type="Proteomes" id="UP001194714">
    <property type="component" value="Unassembled WGS sequence"/>
</dbReference>
<dbReference type="RefSeq" id="WP_194848276.1">
    <property type="nucleotide sequence ID" value="NZ_JAAEJV010000054.1"/>
</dbReference>
<dbReference type="EMBL" id="JAAEJV010000054">
    <property type="protein sequence ID" value="MBF5059953.1"/>
    <property type="molecule type" value="Genomic_DNA"/>
</dbReference>
<dbReference type="Pfam" id="PF01790">
    <property type="entry name" value="LGT"/>
    <property type="match status" value="1"/>
</dbReference>
<accession>A0ABS0B0M6</accession>
<comment type="subcellular location">
    <subcellularLocation>
        <location evidence="7">Cell membrane</location>
        <topology evidence="7">Multi-pass membrane protein</topology>
    </subcellularLocation>
</comment>
<evidence type="ECO:0000256" key="1">
    <source>
        <dbReference type="ARBA" id="ARBA00007150"/>
    </source>
</evidence>
<dbReference type="PANTHER" id="PTHR30589">
    <property type="entry name" value="PROLIPOPROTEIN DIACYLGLYCERYL TRANSFERASE"/>
    <property type="match status" value="1"/>
</dbReference>
<reference evidence="8 9" key="1">
    <citation type="submission" date="2020-01" db="EMBL/GenBank/DDBJ databases">
        <title>Draft genome sequence of Cand. Neptunochlamydia vexilliferae K9.</title>
        <authorList>
            <person name="Schulz F."/>
            <person name="Koestlbacher S."/>
            <person name="Wascher F."/>
            <person name="Pizzetti I."/>
            <person name="Horn M."/>
        </authorList>
    </citation>
    <scope>NUCLEOTIDE SEQUENCE [LARGE SCALE GENOMIC DNA]</scope>
    <source>
        <strain evidence="8 9">K9</strain>
    </source>
</reference>
<dbReference type="PANTHER" id="PTHR30589:SF0">
    <property type="entry name" value="PHOSPHATIDYLGLYCEROL--PROLIPOPROTEIN DIACYLGLYCERYL TRANSFERASE"/>
    <property type="match status" value="1"/>
</dbReference>
<name>A0ABS0B0M6_9BACT</name>
<organism evidence="8 9">
    <name type="scientific">Candidatus Neptunichlamydia vexilliferae</name>
    <dbReference type="NCBI Taxonomy" id="1651774"/>
    <lineage>
        <taxon>Bacteria</taxon>
        <taxon>Pseudomonadati</taxon>
        <taxon>Chlamydiota</taxon>
        <taxon>Chlamydiia</taxon>
        <taxon>Parachlamydiales</taxon>
        <taxon>Simkaniaceae</taxon>
        <taxon>Candidatus Neptunichlamydia</taxon>
    </lineage>
</organism>
<feature type="transmembrane region" description="Helical" evidence="7">
    <location>
        <begin position="185"/>
        <end position="204"/>
    </location>
</feature>
<evidence type="ECO:0000256" key="4">
    <source>
        <dbReference type="ARBA" id="ARBA00022692"/>
    </source>
</evidence>
<protein>
    <recommendedName>
        <fullName evidence="7">Phosphatidylglycerol--prolipoprotein diacylglyceryl transferase</fullName>
        <ecNumber evidence="7">2.5.1.145</ecNumber>
    </recommendedName>
</protein>
<evidence type="ECO:0000256" key="6">
    <source>
        <dbReference type="ARBA" id="ARBA00023136"/>
    </source>
</evidence>
<feature type="transmembrane region" description="Helical" evidence="7">
    <location>
        <begin position="103"/>
        <end position="122"/>
    </location>
</feature>
<feature type="transmembrane region" description="Helical" evidence="7">
    <location>
        <begin position="63"/>
        <end position="83"/>
    </location>
</feature>
<feature type="binding site" evidence="7">
    <location>
        <position position="148"/>
    </location>
    <ligand>
        <name>a 1,2-diacyl-sn-glycero-3-phospho-(1'-sn-glycerol)</name>
        <dbReference type="ChEBI" id="CHEBI:64716"/>
    </ligand>
</feature>
<keyword evidence="9" id="KW-1185">Reference proteome</keyword>
<evidence type="ECO:0000256" key="3">
    <source>
        <dbReference type="ARBA" id="ARBA00022679"/>
    </source>
</evidence>
<comment type="caution">
    <text evidence="8">The sequence shown here is derived from an EMBL/GenBank/DDBJ whole genome shotgun (WGS) entry which is preliminary data.</text>
</comment>
<feature type="transmembrane region" description="Helical" evidence="7">
    <location>
        <begin position="129"/>
        <end position="149"/>
    </location>
</feature>
<dbReference type="NCBIfam" id="TIGR00544">
    <property type="entry name" value="lgt"/>
    <property type="match status" value="1"/>
</dbReference>
<feature type="transmembrane region" description="Helical" evidence="7">
    <location>
        <begin position="211"/>
        <end position="232"/>
    </location>
</feature>
<evidence type="ECO:0000313" key="8">
    <source>
        <dbReference type="EMBL" id="MBF5059953.1"/>
    </source>
</evidence>
<dbReference type="PROSITE" id="PS01311">
    <property type="entry name" value="LGT"/>
    <property type="match status" value="1"/>
</dbReference>
<keyword evidence="6 7" id="KW-0472">Membrane</keyword>
<proteinExistence type="inferred from homology"/>
<feature type="transmembrane region" description="Helical" evidence="7">
    <location>
        <begin position="244"/>
        <end position="264"/>
    </location>
</feature>
<dbReference type="HAMAP" id="MF_01147">
    <property type="entry name" value="Lgt"/>
    <property type="match status" value="1"/>
</dbReference>